<dbReference type="OrthoDB" id="9803322at2"/>
<keyword evidence="13" id="KW-1185">Reference proteome</keyword>
<evidence type="ECO:0000256" key="1">
    <source>
        <dbReference type="ARBA" id="ARBA00001946"/>
    </source>
</evidence>
<dbReference type="Pfam" id="PF02879">
    <property type="entry name" value="PGM_PMM_II"/>
    <property type="match status" value="1"/>
</dbReference>
<dbReference type="PANTHER" id="PTHR45745">
    <property type="entry name" value="PHOSPHOMANNOMUTASE 45A"/>
    <property type="match status" value="1"/>
</dbReference>
<dbReference type="CDD" id="cd05799">
    <property type="entry name" value="PGM2"/>
    <property type="match status" value="1"/>
</dbReference>
<dbReference type="Pfam" id="PF00408">
    <property type="entry name" value="PGM_PMM_IV"/>
    <property type="match status" value="1"/>
</dbReference>
<dbReference type="PROSITE" id="PS00710">
    <property type="entry name" value="PGM_PMM"/>
    <property type="match status" value="1"/>
</dbReference>
<dbReference type="Gene3D" id="3.40.120.10">
    <property type="entry name" value="Alpha-D-Glucose-1,6-Bisphosphate, subunit A, domain 3"/>
    <property type="match status" value="3"/>
</dbReference>
<dbReference type="InterPro" id="IPR016055">
    <property type="entry name" value="A-D-PHexomutase_a/b/a-I/II/III"/>
</dbReference>
<dbReference type="GO" id="GO:0005975">
    <property type="term" value="P:carbohydrate metabolic process"/>
    <property type="evidence" value="ECO:0007669"/>
    <property type="project" value="InterPro"/>
</dbReference>
<sequence length="568" mass="61039">MNNVSTWMARDPDPTTREELQQLIDANEQAAIDDRFSSRLAFGTAGLRGIVGAGPNRMNRLVIQETALGLGTYLLQQVPDAAAKGVVIGYDGRPDSKQFATDTAVMLGSLGIHVYLTETVAPTPVVAFGVRHLNTAAGVVVTASHNPPAYNGFKVYWGNGAQIIPPHDSGIAAQIDIAAQAPLPDLTLSQIEPLGLLTPLGQGFYDQYRSALNNSPFLSNHTAPEAVSIAYTAMHGVGANLSEGLLADAGFTQVYSVKAQREPDGTFPTVNFPNPEEPGAMDMVIAEAKAHNATLACANDPDADRFAVAVRTEEGEYKMLTGDQVGVLLGHYLLSRVTPSEAMVGTTIVSSSLLEKIAKSVDANYFQTLTGFKWLTNVAMEKQTEQQPFIFAYEEALGYTVGSTVWDKDGLSALVAFAQLTAELAASGKTVWDRIEAIYREHGLYLNAQRSIALQPGSPPIGDALRANPPSAIAGRAVVRTDDLKISQRIHADGLVETIDLPSSDVLIYHLDDASRVVVRPSGTEPKLKCYYEVVEAMGHEDCLKHVQQRAEEAMADLIEKHQASLLS</sequence>
<dbReference type="InterPro" id="IPR005841">
    <property type="entry name" value="Alpha-D-phosphohexomutase_SF"/>
</dbReference>
<evidence type="ECO:0000256" key="4">
    <source>
        <dbReference type="ARBA" id="ARBA00022723"/>
    </source>
</evidence>
<dbReference type="SUPFAM" id="SSF53738">
    <property type="entry name" value="Phosphoglucomutase, first 3 domains"/>
    <property type="match status" value="3"/>
</dbReference>
<feature type="domain" description="Alpha-D-phosphohexomutase alpha/beta/alpha" evidence="9">
    <location>
        <begin position="40"/>
        <end position="176"/>
    </location>
</feature>
<name>A0A0J1JII5_9GAMM</name>
<dbReference type="InterPro" id="IPR016066">
    <property type="entry name" value="A-D-PHexomutase_CS"/>
</dbReference>
<keyword evidence="5 7" id="KW-0460">Magnesium</keyword>
<reference evidence="12 13" key="1">
    <citation type="submission" date="2015-05" db="EMBL/GenBank/DDBJ databases">
        <title>Photobacterium galathea sp. nov.</title>
        <authorList>
            <person name="Machado H."/>
            <person name="Gram L."/>
        </authorList>
    </citation>
    <scope>NUCLEOTIDE SEQUENCE [LARGE SCALE GENOMIC DNA]</scope>
    <source>
        <strain evidence="12 13">DSM 25995</strain>
    </source>
</reference>
<organism evidence="12 13">
    <name type="scientific">Photobacterium aphoticum</name>
    <dbReference type="NCBI Taxonomy" id="754436"/>
    <lineage>
        <taxon>Bacteria</taxon>
        <taxon>Pseudomonadati</taxon>
        <taxon>Pseudomonadota</taxon>
        <taxon>Gammaproteobacteria</taxon>
        <taxon>Vibrionales</taxon>
        <taxon>Vibrionaceae</taxon>
        <taxon>Photobacterium</taxon>
    </lineage>
</organism>
<dbReference type="InterPro" id="IPR005846">
    <property type="entry name" value="A-D-PHexomutase_a/b/a-III"/>
</dbReference>
<dbReference type="PRINTS" id="PR00509">
    <property type="entry name" value="PGMPMM"/>
</dbReference>
<dbReference type="Pfam" id="PF02880">
    <property type="entry name" value="PGM_PMM_III"/>
    <property type="match status" value="1"/>
</dbReference>
<evidence type="ECO:0000259" key="10">
    <source>
        <dbReference type="Pfam" id="PF02879"/>
    </source>
</evidence>
<gene>
    <name evidence="12" type="ORF">ABT58_04870</name>
</gene>
<dbReference type="Gene3D" id="3.30.310.50">
    <property type="entry name" value="Alpha-D-phosphohexomutase, C-terminal domain"/>
    <property type="match status" value="1"/>
</dbReference>
<dbReference type="InterPro" id="IPR036900">
    <property type="entry name" value="A-D-PHexomutase_C_sf"/>
</dbReference>
<keyword evidence="4 7" id="KW-0479">Metal-binding</keyword>
<dbReference type="SUPFAM" id="SSF55957">
    <property type="entry name" value="Phosphoglucomutase, C-terminal domain"/>
    <property type="match status" value="1"/>
</dbReference>
<evidence type="ECO:0000256" key="2">
    <source>
        <dbReference type="ARBA" id="ARBA00010231"/>
    </source>
</evidence>
<evidence type="ECO:0000256" key="7">
    <source>
        <dbReference type="RuleBase" id="RU004326"/>
    </source>
</evidence>
<accession>A0A0J1JII5</accession>
<dbReference type="GO" id="GO:0006166">
    <property type="term" value="P:purine ribonucleoside salvage"/>
    <property type="evidence" value="ECO:0007669"/>
    <property type="project" value="TreeGrafter"/>
</dbReference>
<dbReference type="Pfam" id="PF02878">
    <property type="entry name" value="PGM_PMM_I"/>
    <property type="match status" value="1"/>
</dbReference>
<dbReference type="AlphaFoldDB" id="A0A0J1JII5"/>
<evidence type="ECO:0000313" key="12">
    <source>
        <dbReference type="EMBL" id="KLV01767.1"/>
    </source>
</evidence>
<evidence type="ECO:0000313" key="13">
    <source>
        <dbReference type="Proteomes" id="UP000036426"/>
    </source>
</evidence>
<keyword evidence="6" id="KW-0413">Isomerase</keyword>
<proteinExistence type="inferred from homology"/>
<evidence type="ECO:0000259" key="11">
    <source>
        <dbReference type="Pfam" id="PF02880"/>
    </source>
</evidence>
<evidence type="ECO:0000259" key="8">
    <source>
        <dbReference type="Pfam" id="PF00408"/>
    </source>
</evidence>
<feature type="domain" description="Alpha-D-phosphohexomutase alpha/beta/alpha" evidence="10">
    <location>
        <begin position="207"/>
        <end position="315"/>
    </location>
</feature>
<dbReference type="GO" id="GO:0008973">
    <property type="term" value="F:phosphopentomutase activity"/>
    <property type="evidence" value="ECO:0007669"/>
    <property type="project" value="TreeGrafter"/>
</dbReference>
<comment type="similarity">
    <text evidence="2 7">Belongs to the phosphohexose mutase family.</text>
</comment>
<dbReference type="RefSeq" id="WP_047873219.1">
    <property type="nucleotide sequence ID" value="NZ_BMYC01000001.1"/>
</dbReference>
<comment type="caution">
    <text evidence="12">The sequence shown here is derived from an EMBL/GenBank/DDBJ whole genome shotgun (WGS) entry which is preliminary data.</text>
</comment>
<feature type="domain" description="Alpha-D-phosphohexomutase C-terminal" evidence="8">
    <location>
        <begin position="507"/>
        <end position="536"/>
    </location>
</feature>
<feature type="domain" description="Alpha-D-phosphohexomutase alpha/beta/alpha" evidence="11">
    <location>
        <begin position="321"/>
        <end position="439"/>
    </location>
</feature>
<keyword evidence="3" id="KW-0597">Phosphoprotein</keyword>
<dbReference type="Proteomes" id="UP000036426">
    <property type="component" value="Unassembled WGS sequence"/>
</dbReference>
<dbReference type="PANTHER" id="PTHR45745:SF1">
    <property type="entry name" value="PHOSPHOGLUCOMUTASE 2B-RELATED"/>
    <property type="match status" value="1"/>
</dbReference>
<evidence type="ECO:0000256" key="5">
    <source>
        <dbReference type="ARBA" id="ARBA00022842"/>
    </source>
</evidence>
<evidence type="ECO:0000256" key="3">
    <source>
        <dbReference type="ARBA" id="ARBA00022553"/>
    </source>
</evidence>
<protein>
    <submittedName>
        <fullName evidence="12">Phosphoglucomutase</fullName>
    </submittedName>
</protein>
<dbReference type="InterPro" id="IPR005843">
    <property type="entry name" value="A-D-PHexomutase_C"/>
</dbReference>
<dbReference type="InterPro" id="IPR005844">
    <property type="entry name" value="A-D-PHexomutase_a/b/a-I"/>
</dbReference>
<dbReference type="PATRIC" id="fig|754436.4.peg.1036"/>
<evidence type="ECO:0000259" key="9">
    <source>
        <dbReference type="Pfam" id="PF02878"/>
    </source>
</evidence>
<comment type="cofactor">
    <cofactor evidence="1">
        <name>Mg(2+)</name>
        <dbReference type="ChEBI" id="CHEBI:18420"/>
    </cofactor>
</comment>
<dbReference type="InterPro" id="IPR005845">
    <property type="entry name" value="A-D-PHexomutase_a/b/a-II"/>
</dbReference>
<dbReference type="GO" id="GO:0000287">
    <property type="term" value="F:magnesium ion binding"/>
    <property type="evidence" value="ECO:0007669"/>
    <property type="project" value="InterPro"/>
</dbReference>
<dbReference type="EMBL" id="LDOV01000010">
    <property type="protein sequence ID" value="KLV01767.1"/>
    <property type="molecule type" value="Genomic_DNA"/>
</dbReference>
<evidence type="ECO:0000256" key="6">
    <source>
        <dbReference type="ARBA" id="ARBA00023235"/>
    </source>
</evidence>